<accession>A0AC34F1V7</accession>
<organism evidence="1 2">
    <name type="scientific">Panagrolaimus sp. ES5</name>
    <dbReference type="NCBI Taxonomy" id="591445"/>
    <lineage>
        <taxon>Eukaryota</taxon>
        <taxon>Metazoa</taxon>
        <taxon>Ecdysozoa</taxon>
        <taxon>Nematoda</taxon>
        <taxon>Chromadorea</taxon>
        <taxon>Rhabditida</taxon>
        <taxon>Tylenchina</taxon>
        <taxon>Panagrolaimomorpha</taxon>
        <taxon>Panagrolaimoidea</taxon>
        <taxon>Panagrolaimidae</taxon>
        <taxon>Panagrolaimus</taxon>
    </lineage>
</organism>
<reference evidence="2" key="1">
    <citation type="submission" date="2022-11" db="UniProtKB">
        <authorList>
            <consortium name="WormBaseParasite"/>
        </authorList>
    </citation>
    <scope>IDENTIFICATION</scope>
</reference>
<evidence type="ECO:0000313" key="1">
    <source>
        <dbReference type="Proteomes" id="UP000887579"/>
    </source>
</evidence>
<protein>
    <submittedName>
        <fullName evidence="2">Ovule protein</fullName>
    </submittedName>
</protein>
<name>A0AC34F1V7_9BILA</name>
<evidence type="ECO:0000313" key="2">
    <source>
        <dbReference type="WBParaSite" id="ES5_v2.g11050.t1"/>
    </source>
</evidence>
<dbReference type="WBParaSite" id="ES5_v2.g11050.t1">
    <property type="protein sequence ID" value="ES5_v2.g11050.t1"/>
    <property type="gene ID" value="ES5_v2.g11050"/>
</dbReference>
<sequence>MISDKKNKEKSATTNLYKERTTKRLDHEMGVSSTLQETKKYENFDFIKKHGTLILISTRFSSSFTTGFLIISSSIRSPKS</sequence>
<dbReference type="Proteomes" id="UP000887579">
    <property type="component" value="Unplaced"/>
</dbReference>
<proteinExistence type="predicted"/>